<dbReference type="InterPro" id="IPR006566">
    <property type="entry name" value="FBD"/>
</dbReference>
<keyword evidence="3" id="KW-1185">Reference proteome</keyword>
<dbReference type="InterPro" id="IPR055357">
    <property type="entry name" value="LRR_At1g61320_AtMIF1"/>
</dbReference>
<evidence type="ECO:0000313" key="2">
    <source>
        <dbReference type="EMBL" id="KAK3040270.1"/>
    </source>
</evidence>
<dbReference type="Pfam" id="PF23622">
    <property type="entry name" value="LRR_At1g61320_AtMIF1"/>
    <property type="match status" value="1"/>
</dbReference>
<dbReference type="PANTHER" id="PTHR34145">
    <property type="entry name" value="OS02G0105600 PROTEIN"/>
    <property type="match status" value="1"/>
</dbReference>
<dbReference type="Gene3D" id="3.80.10.10">
    <property type="entry name" value="Ribonuclease Inhibitor"/>
    <property type="match status" value="1"/>
</dbReference>
<dbReference type="PROSITE" id="PS50181">
    <property type="entry name" value="FBOX"/>
    <property type="match status" value="1"/>
</dbReference>
<dbReference type="InterPro" id="IPR032675">
    <property type="entry name" value="LRR_dom_sf"/>
</dbReference>
<dbReference type="InterPro" id="IPR053772">
    <property type="entry name" value="At1g61320/At1g61330-like"/>
</dbReference>
<reference evidence="2" key="1">
    <citation type="submission" date="2022-12" db="EMBL/GenBank/DDBJ databases">
        <title>Draft genome assemblies for two species of Escallonia (Escalloniales).</title>
        <authorList>
            <person name="Chanderbali A."/>
            <person name="Dervinis C."/>
            <person name="Anghel I."/>
            <person name="Soltis D."/>
            <person name="Soltis P."/>
            <person name="Zapata F."/>
        </authorList>
    </citation>
    <scope>NUCLEOTIDE SEQUENCE</scope>
    <source>
        <strain evidence="2">UCBG64.0493</strain>
        <tissue evidence="2">Leaf</tissue>
    </source>
</reference>
<dbReference type="PANTHER" id="PTHR34145:SF28">
    <property type="entry name" value="F-BOX DOMAIN-CONTAINING PROTEIN"/>
    <property type="match status" value="1"/>
</dbReference>
<protein>
    <recommendedName>
        <fullName evidence="1">F-box domain-containing protein</fullName>
    </recommendedName>
</protein>
<dbReference type="Proteomes" id="UP001188597">
    <property type="component" value="Unassembled WGS sequence"/>
</dbReference>
<dbReference type="InterPro" id="IPR001810">
    <property type="entry name" value="F-box_dom"/>
</dbReference>
<evidence type="ECO:0000313" key="3">
    <source>
        <dbReference type="Proteomes" id="UP001188597"/>
    </source>
</evidence>
<dbReference type="SMART" id="SM00579">
    <property type="entry name" value="FBD"/>
    <property type="match status" value="1"/>
</dbReference>
<dbReference type="Pfam" id="PF00646">
    <property type="entry name" value="F-box"/>
    <property type="match status" value="1"/>
</dbReference>
<dbReference type="SUPFAM" id="SSF81383">
    <property type="entry name" value="F-box domain"/>
    <property type="match status" value="1"/>
</dbReference>
<dbReference type="SMART" id="SM00256">
    <property type="entry name" value="FBOX"/>
    <property type="match status" value="1"/>
</dbReference>
<dbReference type="AlphaFoldDB" id="A0AA88XDG5"/>
<dbReference type="Gene3D" id="1.20.1280.50">
    <property type="match status" value="1"/>
</dbReference>
<organism evidence="2 3">
    <name type="scientific">Escallonia herrerae</name>
    <dbReference type="NCBI Taxonomy" id="1293975"/>
    <lineage>
        <taxon>Eukaryota</taxon>
        <taxon>Viridiplantae</taxon>
        <taxon>Streptophyta</taxon>
        <taxon>Embryophyta</taxon>
        <taxon>Tracheophyta</taxon>
        <taxon>Spermatophyta</taxon>
        <taxon>Magnoliopsida</taxon>
        <taxon>eudicotyledons</taxon>
        <taxon>Gunneridae</taxon>
        <taxon>Pentapetalae</taxon>
        <taxon>asterids</taxon>
        <taxon>campanulids</taxon>
        <taxon>Escalloniales</taxon>
        <taxon>Escalloniaceae</taxon>
        <taxon>Escallonia</taxon>
    </lineage>
</organism>
<gene>
    <name evidence="2" type="ORF">RJ639_028185</name>
</gene>
<dbReference type="EMBL" id="JAVXUP010000057">
    <property type="protein sequence ID" value="KAK3040270.1"/>
    <property type="molecule type" value="Genomic_DNA"/>
</dbReference>
<sequence length="543" mass="62898">METTCRRQGSSNRSISKQEIRCNMSDGTDYISYLPSEVLLHIFYFLPLKYWVIMSLVSKQWKYLWTQISILNLDEDELVTNMIRKTIPRPSCTMFPNHHNRYQRLQHALHAARRQFAAMVNRILLFHSGCTIENFRLACRHGTQEAYGPMVDKWVQFCMTSNIIELEFNFSSGMPQSYYNRDGLVVRRDTYFQPYALPRHAFEPKILKILNLNFCKFEASSFGTFRSLQRLSLIHVEILDCSIGDLVSKCSALEDLSMKHCFQPDKFFICGQELKIKSFCLVHCMTENWAKFPIDITTPDLLTLTIVGSYLMSTSVKRATKLLDVRVDIAQGFADHAQGNFLASLLLDLYHCPTIALSSCCLQVLPIGDGLRRLMQLPLQNLKHIRLKLRSVKEELPGISCLLRSSPKLERLYLNVDMPLEVEWDAYLDMIPHVFEFEAQSYWESQSEPPIPCLQNCLKKVNIYGFTGKSIEMEMIKYLLENAIVLEKLNVYYYGLHPAASGQQHLNYKWVQFRNLVSLMTLPKARSQARVKMSRLRDAVILC</sequence>
<name>A0AA88XDG5_9ASTE</name>
<comment type="caution">
    <text evidence="2">The sequence shown here is derived from an EMBL/GenBank/DDBJ whole genome shotgun (WGS) entry which is preliminary data.</text>
</comment>
<evidence type="ECO:0000259" key="1">
    <source>
        <dbReference type="PROSITE" id="PS50181"/>
    </source>
</evidence>
<feature type="domain" description="F-box" evidence="1">
    <location>
        <begin position="28"/>
        <end position="82"/>
    </location>
</feature>
<dbReference type="InterPro" id="IPR036047">
    <property type="entry name" value="F-box-like_dom_sf"/>
</dbReference>
<accession>A0AA88XDG5</accession>
<dbReference type="SUPFAM" id="SSF52047">
    <property type="entry name" value="RNI-like"/>
    <property type="match status" value="1"/>
</dbReference>
<proteinExistence type="predicted"/>